<gene>
    <name evidence="1" type="ORF">D187_002861</name>
</gene>
<comment type="caution">
    <text evidence="1">The sequence shown here is derived from an EMBL/GenBank/DDBJ whole genome shotgun (WGS) entry which is preliminary data.</text>
</comment>
<protein>
    <submittedName>
        <fullName evidence="1">Uncharacterized protein</fullName>
    </submittedName>
</protein>
<accession>S9P891</accession>
<name>S9P891_CYSF2</name>
<organism evidence="1 2">
    <name type="scientific">Cystobacter fuscus (strain ATCC 25194 / DSM 2262 / NBRC 100088 / M29)</name>
    <dbReference type="NCBI Taxonomy" id="1242864"/>
    <lineage>
        <taxon>Bacteria</taxon>
        <taxon>Pseudomonadati</taxon>
        <taxon>Myxococcota</taxon>
        <taxon>Myxococcia</taxon>
        <taxon>Myxococcales</taxon>
        <taxon>Cystobacterineae</taxon>
        <taxon>Archangiaceae</taxon>
        <taxon>Cystobacter</taxon>
    </lineage>
</organism>
<dbReference type="Proteomes" id="UP000011682">
    <property type="component" value="Unassembled WGS sequence"/>
</dbReference>
<evidence type="ECO:0000313" key="2">
    <source>
        <dbReference type="Proteomes" id="UP000011682"/>
    </source>
</evidence>
<proteinExistence type="predicted"/>
<evidence type="ECO:0000313" key="1">
    <source>
        <dbReference type="EMBL" id="EPX59371.1"/>
    </source>
</evidence>
<reference evidence="1" key="1">
    <citation type="submission" date="2013-05" db="EMBL/GenBank/DDBJ databases">
        <title>Genome assembly of Cystobacter fuscus DSM 2262.</title>
        <authorList>
            <person name="Sharma G."/>
            <person name="Khatri I."/>
            <person name="Kaur C."/>
            <person name="Mayilraj S."/>
            <person name="Subramanian S."/>
        </authorList>
    </citation>
    <scope>NUCLEOTIDE SEQUENCE [LARGE SCALE GENOMIC DNA]</scope>
    <source>
        <strain evidence="1">DSM 2262</strain>
    </source>
</reference>
<dbReference type="AlphaFoldDB" id="S9P891"/>
<dbReference type="EMBL" id="ANAH02000017">
    <property type="protein sequence ID" value="EPX59371.1"/>
    <property type="molecule type" value="Genomic_DNA"/>
</dbReference>
<sequence length="56" mass="6291">MGWGCDCLARHRPCSVWPCPPPWSDCVPRSSRLPLRPTWRNSEGSTRVFPTGSYGS</sequence>
<keyword evidence="2" id="KW-1185">Reference proteome</keyword>